<dbReference type="PANTHER" id="PTHR23314:SF0">
    <property type="entry name" value="SPERM-ASSOCIATED ANTIGEN 6"/>
    <property type="match status" value="1"/>
</dbReference>
<evidence type="ECO:0000256" key="1">
    <source>
        <dbReference type="SAM" id="MobiDB-lite"/>
    </source>
</evidence>
<protein>
    <recommendedName>
        <fullName evidence="4">Sperm-associated antigen 6</fullName>
    </recommendedName>
</protein>
<dbReference type="GO" id="GO:0008017">
    <property type="term" value="F:microtubule binding"/>
    <property type="evidence" value="ECO:0007669"/>
    <property type="project" value="TreeGrafter"/>
</dbReference>
<sequence length="631" mass="68910">MDGVTHFCGTWGRLTFFGLKFPQENIDEREMPQQTTTPTIIADMSPRSVPQIFQQYQIARSQFAQAVADAASRPESVEQLLAGNVIHLLRNLLTDVSPAIQQNAAIAVGRLAAHDAKIAELLVQQDIIRILLFFNMDKSNRYLKRAALMALRSVVKHSADLAKAVIDLGGLEQIVASLEEFDPGVKEGCAWVLGYIARHDQKLAYQVIGAGAVPLLVLCLQEPEVNVRTVAASALSDICKHGNETAQQVLDSGAMHHLIRAVANVDPKLKRQALQSLAAIAKHSEVMTSLVVDQEVLPLALEHAGHPDELVRKAACSLVKEIVKHSPEMAQLMIEAGGLGVLVDSVVRNRGEAKLPGIMALGFVAGHSPEMALSIVYSKGVDALALALDDSNKHVAAASAWALGHIGRHSPEHAKHVSSNGLLSKILGIYNCVTSSDDMKEKAKTALKLILMRTDNLEVVEPLITDAPPQILKYVVAQYSKVLPRDPIARRNFVTSGGLRKLQELLSSGKAPPESILFEHINFINQCFPDDVVKYFSPNYPSTLLERVEEFTPNLRIDPSLWSERLFSDTVIPDDVKEEIEALQRSFEAEPPEEEETIPEPPPEVESPGLGTPKGKSKKSKKKVSGKSSKK</sequence>
<organism evidence="2 3">
    <name type="scientific">Allacma fusca</name>
    <dbReference type="NCBI Taxonomy" id="39272"/>
    <lineage>
        <taxon>Eukaryota</taxon>
        <taxon>Metazoa</taxon>
        <taxon>Ecdysozoa</taxon>
        <taxon>Arthropoda</taxon>
        <taxon>Hexapoda</taxon>
        <taxon>Collembola</taxon>
        <taxon>Symphypleona</taxon>
        <taxon>Sminthuridae</taxon>
        <taxon>Allacma</taxon>
    </lineage>
</organism>
<evidence type="ECO:0000313" key="3">
    <source>
        <dbReference type="Proteomes" id="UP000708208"/>
    </source>
</evidence>
<comment type="caution">
    <text evidence="2">The sequence shown here is derived from an EMBL/GenBank/DDBJ whole genome shotgun (WGS) entry which is preliminary data.</text>
</comment>
<dbReference type="GO" id="GO:0003341">
    <property type="term" value="P:cilium movement"/>
    <property type="evidence" value="ECO:0007669"/>
    <property type="project" value="TreeGrafter"/>
</dbReference>
<feature type="region of interest" description="Disordered" evidence="1">
    <location>
        <begin position="585"/>
        <end position="631"/>
    </location>
</feature>
<gene>
    <name evidence="2" type="ORF">AFUS01_LOCUS41791</name>
</gene>
<dbReference type="EMBL" id="CAJVCH010563417">
    <property type="protein sequence ID" value="CAG7832084.1"/>
    <property type="molecule type" value="Genomic_DNA"/>
</dbReference>
<dbReference type="InterPro" id="IPR000225">
    <property type="entry name" value="Armadillo"/>
</dbReference>
<dbReference type="GO" id="GO:0015630">
    <property type="term" value="C:microtubule cytoskeleton"/>
    <property type="evidence" value="ECO:0007669"/>
    <property type="project" value="TreeGrafter"/>
</dbReference>
<dbReference type="Pfam" id="PF00514">
    <property type="entry name" value="Arm"/>
    <property type="match status" value="2"/>
</dbReference>
<dbReference type="OrthoDB" id="7537227at2759"/>
<reference evidence="2" key="1">
    <citation type="submission" date="2021-06" db="EMBL/GenBank/DDBJ databases">
        <authorList>
            <person name="Hodson N. C."/>
            <person name="Mongue J. A."/>
            <person name="Jaron S. K."/>
        </authorList>
    </citation>
    <scope>NUCLEOTIDE SEQUENCE</scope>
</reference>
<proteinExistence type="predicted"/>
<dbReference type="SMART" id="SM00185">
    <property type="entry name" value="ARM"/>
    <property type="match status" value="6"/>
</dbReference>
<feature type="compositionally biased region" description="Basic residues" evidence="1">
    <location>
        <begin position="615"/>
        <end position="631"/>
    </location>
</feature>
<name>A0A8J2LGN2_9HEXA</name>
<evidence type="ECO:0008006" key="4">
    <source>
        <dbReference type="Google" id="ProtNLM"/>
    </source>
</evidence>
<keyword evidence="3" id="KW-1185">Reference proteome</keyword>
<accession>A0A8J2LGN2</accession>
<dbReference type="Proteomes" id="UP000708208">
    <property type="component" value="Unassembled WGS sequence"/>
</dbReference>
<dbReference type="PANTHER" id="PTHR23314">
    <property type="entry name" value="SPERM-ASSOCIATED ANTIGEN 6 ARMADILLO REPEAT-CONTAINING"/>
    <property type="match status" value="1"/>
</dbReference>
<evidence type="ECO:0000313" key="2">
    <source>
        <dbReference type="EMBL" id="CAG7832084.1"/>
    </source>
</evidence>
<dbReference type="AlphaFoldDB" id="A0A8J2LGN2"/>